<evidence type="ECO:0000259" key="6">
    <source>
        <dbReference type="PROSITE" id="PS51918"/>
    </source>
</evidence>
<dbReference type="PANTHER" id="PTHR11228">
    <property type="entry name" value="RADICAL SAM DOMAIN PROTEIN"/>
    <property type="match status" value="1"/>
</dbReference>
<keyword evidence="2" id="KW-0949">S-adenosyl-L-methionine</keyword>
<feature type="domain" description="Radical SAM core" evidence="6">
    <location>
        <begin position="104"/>
        <end position="324"/>
    </location>
</feature>
<dbReference type="SFLD" id="SFLDS00029">
    <property type="entry name" value="Radical_SAM"/>
    <property type="match status" value="1"/>
</dbReference>
<comment type="cofactor">
    <cofactor evidence="1">
        <name>[4Fe-4S] cluster</name>
        <dbReference type="ChEBI" id="CHEBI:49883"/>
    </cofactor>
</comment>
<dbReference type="Gene3D" id="3.20.20.70">
    <property type="entry name" value="Aldolase class I"/>
    <property type="match status" value="2"/>
</dbReference>
<evidence type="ECO:0000256" key="4">
    <source>
        <dbReference type="ARBA" id="ARBA00023004"/>
    </source>
</evidence>
<evidence type="ECO:0000256" key="2">
    <source>
        <dbReference type="ARBA" id="ARBA00022691"/>
    </source>
</evidence>
<dbReference type="SFLD" id="SFLDG01067">
    <property type="entry name" value="SPASM/twitch_domain_containing"/>
    <property type="match status" value="1"/>
</dbReference>
<sequence>MTKVPFCFYPFYFMEFAFFGKVFSCCPAHVKKEIGNIGTQTIAEIWNGDYIRFMRSELLKGDWENTCDPSCPFVQDFIHNNKFQSLDDLVKNQRITRSIAEEITAGRTTLTSMPTVFNFCNSDICNLDCIMCCCKGMKSDTDLTKKAYDDAFKYLPTLKTLALSGSGDPFACTDTRNLLMSFEGHKYPETKIQLLTNGLLLPKFWDQVKHNNFSFIGISIDAASKETYELIRKNGRWDDLLRALDFINSIRERFSGVMINMTVMKHNYHEIEKFLELGVKYNFGVSFNEVRVEGNASQDLDIFSNVENDDFPKFVSIVKEASSKKYPVYVNWGNLSSYTKWGC</sequence>
<dbReference type="EMBL" id="JAEMHL010000008">
    <property type="protein sequence ID" value="MBJ6751548.1"/>
    <property type="molecule type" value="Genomic_DNA"/>
</dbReference>
<evidence type="ECO:0000256" key="3">
    <source>
        <dbReference type="ARBA" id="ARBA00022723"/>
    </source>
</evidence>
<reference evidence="7 8" key="1">
    <citation type="submission" date="2020-12" db="EMBL/GenBank/DDBJ databases">
        <title>Geomonas sp. Red421, isolated from paddy soil.</title>
        <authorList>
            <person name="Xu Z."/>
            <person name="Zhang Z."/>
            <person name="Masuda Y."/>
            <person name="Itoh H."/>
            <person name="Senoo K."/>
        </authorList>
    </citation>
    <scope>NUCLEOTIDE SEQUENCE [LARGE SCALE GENOMIC DNA]</scope>
    <source>
        <strain evidence="7 8">Red421</strain>
    </source>
</reference>
<dbReference type="Proteomes" id="UP000614714">
    <property type="component" value="Unassembled WGS sequence"/>
</dbReference>
<gene>
    <name evidence="7" type="ORF">JFN91_15135</name>
</gene>
<dbReference type="InterPro" id="IPR013785">
    <property type="entry name" value="Aldolase_TIM"/>
</dbReference>
<dbReference type="Pfam" id="PF04055">
    <property type="entry name" value="Radical_SAM"/>
    <property type="match status" value="1"/>
</dbReference>
<proteinExistence type="predicted"/>
<dbReference type="CDD" id="cd01335">
    <property type="entry name" value="Radical_SAM"/>
    <property type="match status" value="1"/>
</dbReference>
<keyword evidence="3" id="KW-0479">Metal-binding</keyword>
<dbReference type="CDD" id="cd21109">
    <property type="entry name" value="SPASM"/>
    <property type="match status" value="1"/>
</dbReference>
<comment type="caution">
    <text evidence="7">The sequence shown here is derived from an EMBL/GenBank/DDBJ whole genome shotgun (WGS) entry which is preliminary data.</text>
</comment>
<keyword evidence="4" id="KW-0408">Iron</keyword>
<evidence type="ECO:0000256" key="1">
    <source>
        <dbReference type="ARBA" id="ARBA00001966"/>
    </source>
</evidence>
<dbReference type="InterPro" id="IPR023885">
    <property type="entry name" value="4Fe4S-binding_SPASM_dom"/>
</dbReference>
<name>A0ABS0YH10_9BACT</name>
<evidence type="ECO:0000313" key="7">
    <source>
        <dbReference type="EMBL" id="MBJ6751548.1"/>
    </source>
</evidence>
<keyword evidence="8" id="KW-1185">Reference proteome</keyword>
<protein>
    <submittedName>
        <fullName evidence="7">Radical SAM protein</fullName>
    </submittedName>
</protein>
<dbReference type="PANTHER" id="PTHR11228:SF7">
    <property type="entry name" value="PQQA PEPTIDE CYCLASE"/>
    <property type="match status" value="1"/>
</dbReference>
<dbReference type="Pfam" id="PF13186">
    <property type="entry name" value="SPASM"/>
    <property type="match status" value="1"/>
</dbReference>
<evidence type="ECO:0000256" key="5">
    <source>
        <dbReference type="ARBA" id="ARBA00023014"/>
    </source>
</evidence>
<dbReference type="InterPro" id="IPR050377">
    <property type="entry name" value="Radical_SAM_PqqE_MftC-like"/>
</dbReference>
<evidence type="ECO:0000313" key="8">
    <source>
        <dbReference type="Proteomes" id="UP000614714"/>
    </source>
</evidence>
<dbReference type="PROSITE" id="PS51918">
    <property type="entry name" value="RADICAL_SAM"/>
    <property type="match status" value="1"/>
</dbReference>
<dbReference type="SUPFAM" id="SSF102114">
    <property type="entry name" value="Radical SAM enzymes"/>
    <property type="match status" value="1"/>
</dbReference>
<organism evidence="7 8">
    <name type="scientific">Geomonas anaerohicana</name>
    <dbReference type="NCBI Taxonomy" id="2798583"/>
    <lineage>
        <taxon>Bacteria</taxon>
        <taxon>Pseudomonadati</taxon>
        <taxon>Thermodesulfobacteriota</taxon>
        <taxon>Desulfuromonadia</taxon>
        <taxon>Geobacterales</taxon>
        <taxon>Geobacteraceae</taxon>
        <taxon>Geomonas</taxon>
    </lineage>
</organism>
<dbReference type="InterPro" id="IPR007197">
    <property type="entry name" value="rSAM"/>
</dbReference>
<keyword evidence="5" id="KW-0411">Iron-sulfur</keyword>
<dbReference type="RefSeq" id="WP_199390025.1">
    <property type="nucleotide sequence ID" value="NZ_JAEMHL010000008.1"/>
</dbReference>
<dbReference type="InterPro" id="IPR058240">
    <property type="entry name" value="rSAM_sf"/>
</dbReference>
<accession>A0ABS0YH10</accession>